<evidence type="ECO:0000313" key="2">
    <source>
        <dbReference type="EMBL" id="UMM40320.1"/>
    </source>
</evidence>
<evidence type="ECO:0000256" key="1">
    <source>
        <dbReference type="SAM" id="MobiDB-lite"/>
    </source>
</evidence>
<dbReference type="Proteomes" id="UP000829354">
    <property type="component" value="Chromosome X"/>
</dbReference>
<feature type="compositionally biased region" description="Acidic residues" evidence="1">
    <location>
        <begin position="22"/>
        <end position="36"/>
    </location>
</feature>
<dbReference type="EMBL" id="CP092625">
    <property type="protein sequence ID" value="UMM40320.1"/>
    <property type="molecule type" value="Genomic_DNA"/>
</dbReference>
<name>A0AAE9FEE9_CAEBR</name>
<gene>
    <name evidence="2" type="ORF">L5515_016997</name>
</gene>
<feature type="region of interest" description="Disordered" evidence="1">
    <location>
        <begin position="22"/>
        <end position="49"/>
    </location>
</feature>
<dbReference type="AlphaFoldDB" id="A0AAE9FEE9"/>
<protein>
    <submittedName>
        <fullName evidence="2">Uncharacterized protein</fullName>
    </submittedName>
</protein>
<reference evidence="2 3" key="1">
    <citation type="submission" date="2022-04" db="EMBL/GenBank/DDBJ databases">
        <title>Chromosome-level reference genomes for two strains of Caenorhabditis briggsae: an improved platform for comparative genomics.</title>
        <authorList>
            <person name="Stevens L."/>
            <person name="Andersen E."/>
        </authorList>
    </citation>
    <scope>NUCLEOTIDE SEQUENCE [LARGE SCALE GENOMIC DNA]</scope>
    <source>
        <strain evidence="2">VX34</strain>
        <tissue evidence="2">Whole-organism</tissue>
    </source>
</reference>
<organism evidence="2 3">
    <name type="scientific">Caenorhabditis briggsae</name>
    <dbReference type="NCBI Taxonomy" id="6238"/>
    <lineage>
        <taxon>Eukaryota</taxon>
        <taxon>Metazoa</taxon>
        <taxon>Ecdysozoa</taxon>
        <taxon>Nematoda</taxon>
        <taxon>Chromadorea</taxon>
        <taxon>Rhabditida</taxon>
        <taxon>Rhabditina</taxon>
        <taxon>Rhabditomorpha</taxon>
        <taxon>Rhabditoidea</taxon>
        <taxon>Rhabditidae</taxon>
        <taxon>Peloderinae</taxon>
        <taxon>Caenorhabditis</taxon>
    </lineage>
</organism>
<proteinExistence type="predicted"/>
<evidence type="ECO:0000313" key="3">
    <source>
        <dbReference type="Proteomes" id="UP000829354"/>
    </source>
</evidence>
<accession>A0AAE9FEE9</accession>
<keyword evidence="3" id="KW-1185">Reference proteome</keyword>
<sequence length="132" mass="14965">MSKLVNFVLGIFCIKGERLEMEESEKEVEETNEDAPEVNGNEMSSLAPKNNQGLMNGIKINMNQMKEAPLGFTEEVINQLFILTEVCGEKNSGHIFIQNDIESLHRLVDCLDATNAYHESLANIRMKIRHNQ</sequence>